<keyword evidence="2" id="KW-1185">Reference proteome</keyword>
<dbReference type="EMBL" id="JAKUCV010004743">
    <property type="protein sequence ID" value="KAJ4834255.1"/>
    <property type="molecule type" value="Genomic_DNA"/>
</dbReference>
<reference evidence="1" key="1">
    <citation type="submission" date="2022-02" db="EMBL/GenBank/DDBJ databases">
        <authorList>
            <person name="Henning P.M."/>
            <person name="McCubbin A.G."/>
            <person name="Shore J.S."/>
        </authorList>
    </citation>
    <scope>NUCLEOTIDE SEQUENCE</scope>
    <source>
        <strain evidence="1">F60SS</strain>
        <tissue evidence="1">Leaves</tissue>
    </source>
</reference>
<reference evidence="1" key="2">
    <citation type="journal article" date="2023" name="Plants (Basel)">
        <title>Annotation of the Turnera subulata (Passifloraceae) Draft Genome Reveals the S-Locus Evolved after the Divergence of Turneroideae from Passifloroideae in a Stepwise Manner.</title>
        <authorList>
            <person name="Henning P.M."/>
            <person name="Roalson E.H."/>
            <person name="Mir W."/>
            <person name="McCubbin A.G."/>
            <person name="Shore J.S."/>
        </authorList>
    </citation>
    <scope>NUCLEOTIDE SEQUENCE</scope>
    <source>
        <strain evidence="1">F60SS</strain>
    </source>
</reference>
<comment type="caution">
    <text evidence="1">The sequence shown here is derived from an EMBL/GenBank/DDBJ whole genome shotgun (WGS) entry which is preliminary data.</text>
</comment>
<dbReference type="Proteomes" id="UP001141552">
    <property type="component" value="Unassembled WGS sequence"/>
</dbReference>
<proteinExistence type="predicted"/>
<protein>
    <submittedName>
        <fullName evidence="1">Uncharacterized protein</fullName>
    </submittedName>
</protein>
<accession>A0A9Q0JB18</accession>
<gene>
    <name evidence="1" type="ORF">Tsubulata_019617</name>
</gene>
<organism evidence="1 2">
    <name type="scientific">Turnera subulata</name>
    <dbReference type="NCBI Taxonomy" id="218843"/>
    <lineage>
        <taxon>Eukaryota</taxon>
        <taxon>Viridiplantae</taxon>
        <taxon>Streptophyta</taxon>
        <taxon>Embryophyta</taxon>
        <taxon>Tracheophyta</taxon>
        <taxon>Spermatophyta</taxon>
        <taxon>Magnoliopsida</taxon>
        <taxon>eudicotyledons</taxon>
        <taxon>Gunneridae</taxon>
        <taxon>Pentapetalae</taxon>
        <taxon>rosids</taxon>
        <taxon>fabids</taxon>
        <taxon>Malpighiales</taxon>
        <taxon>Passifloraceae</taxon>
        <taxon>Turnera</taxon>
    </lineage>
</organism>
<evidence type="ECO:0000313" key="1">
    <source>
        <dbReference type="EMBL" id="KAJ4834255.1"/>
    </source>
</evidence>
<sequence length="61" mass="7277">MYDCRRERGDLSFATLTCDGRPWRGRILKEQNIQGSDVTSLSRIEDFIKHRNSENDQRYNK</sequence>
<name>A0A9Q0JB18_9ROSI</name>
<dbReference type="AlphaFoldDB" id="A0A9Q0JB18"/>
<evidence type="ECO:0000313" key="2">
    <source>
        <dbReference type="Proteomes" id="UP001141552"/>
    </source>
</evidence>